<proteinExistence type="predicted"/>
<evidence type="ECO:0000313" key="1">
    <source>
        <dbReference type="EMBL" id="OGY13948.1"/>
    </source>
</evidence>
<reference evidence="1 2" key="1">
    <citation type="journal article" date="2016" name="Nat. Commun.">
        <title>Thousands of microbial genomes shed light on interconnected biogeochemical processes in an aquifer system.</title>
        <authorList>
            <person name="Anantharaman K."/>
            <person name="Brown C.T."/>
            <person name="Hug L.A."/>
            <person name="Sharon I."/>
            <person name="Castelle C.J."/>
            <person name="Probst A.J."/>
            <person name="Thomas B.C."/>
            <person name="Singh A."/>
            <person name="Wilkins M.J."/>
            <person name="Karaoz U."/>
            <person name="Brodie E.L."/>
            <person name="Williams K.H."/>
            <person name="Hubbard S.S."/>
            <person name="Banfield J.F."/>
        </authorList>
    </citation>
    <scope>NUCLEOTIDE SEQUENCE [LARGE SCALE GENOMIC DNA]</scope>
</reference>
<accession>A0A1G1VEV5</accession>
<protein>
    <submittedName>
        <fullName evidence="1">Uncharacterized protein</fullName>
    </submittedName>
</protein>
<comment type="caution">
    <text evidence="1">The sequence shown here is derived from an EMBL/GenBank/DDBJ whole genome shotgun (WGS) entry which is preliminary data.</text>
</comment>
<sequence>MVLEFIERKGSPELLEWVPQNVIELLSTLDPRSRKLFENLIFSPFFEFATIKMKKFDRINHTAYEELDFCGNLAGYFHERISYEYASNVLYPEKIVVSPQDTTEVFGIILGKKQQKCHGGLQVAIPGSTIPDGLVFNHTINGTTELLEILEYKTGGVLCDESLDYKFRKRETWVRQNLQTLMNPFYKRSLKAARWLVRNSDLSPELYTQQEKVKITYLIPSTNNKVITGKNTSLEILPYSYRDIWTFTLLVRIHSKFSSM</sequence>
<dbReference type="Proteomes" id="UP000178659">
    <property type="component" value="Unassembled WGS sequence"/>
</dbReference>
<organism evidence="1 2">
    <name type="scientific">Candidatus Blackburnbacteria bacterium RIFCSPLOWO2_01_FULL_40_20</name>
    <dbReference type="NCBI Taxonomy" id="1797519"/>
    <lineage>
        <taxon>Bacteria</taxon>
        <taxon>Candidatus Blackburniibacteriota</taxon>
    </lineage>
</organism>
<dbReference type="AlphaFoldDB" id="A0A1G1VEV5"/>
<name>A0A1G1VEV5_9BACT</name>
<gene>
    <name evidence="1" type="ORF">A3A77_04090</name>
</gene>
<evidence type="ECO:0000313" key="2">
    <source>
        <dbReference type="Proteomes" id="UP000178659"/>
    </source>
</evidence>
<dbReference type="EMBL" id="MHCC01000006">
    <property type="protein sequence ID" value="OGY13948.1"/>
    <property type="molecule type" value="Genomic_DNA"/>
</dbReference>